<feature type="transmembrane region" description="Helical" evidence="1">
    <location>
        <begin position="57"/>
        <end position="81"/>
    </location>
</feature>
<dbReference type="RefSeq" id="WP_001013793.1">
    <property type="nucleotide sequence ID" value="NZ_GL891924.1"/>
</dbReference>
<keyword evidence="1" id="KW-0472">Membrane</keyword>
<feature type="transmembrane region" description="Helical" evidence="1">
    <location>
        <begin position="20"/>
        <end position="37"/>
    </location>
</feature>
<keyword evidence="1" id="KW-1133">Transmembrane helix</keyword>
<accession>A0A828SQW7</accession>
<dbReference type="EMBL" id="ACYS02000142">
    <property type="protein sequence ID" value="EGJ67496.1"/>
    <property type="molecule type" value="Genomic_DNA"/>
</dbReference>
<comment type="caution">
    <text evidence="2">The sequence shown here is derived from an EMBL/GenBank/DDBJ whole genome shotgun (WGS) entry which is preliminary data.</text>
</comment>
<keyword evidence="1" id="KW-0812">Transmembrane</keyword>
<proteinExistence type="predicted"/>
<sequence>MNGLNKIWEFGSKEPIQRIGILFLTVGIISLLSWVYKENLDLNQILNPEYFPQKRDGFFFHLFLYFLPIGFLLSWGYFLLLKIKRWVFYKKPSGEKLIFKDNLSAFSFATTIHKPLFEKNQMSFGIIQEVIHNNNSIQGFLVQLANSEGTTLVAGINDKYQNSLGKNDLVYWGFVSPSKEHFKFEASGYILALLEPEYDVDKKEWLIAKDLTK</sequence>
<gene>
    <name evidence="2" type="ORF">HMPREF0022_02709</name>
</gene>
<evidence type="ECO:0000313" key="2">
    <source>
        <dbReference type="EMBL" id="EGJ67496.1"/>
    </source>
</evidence>
<name>A0A828SQW7_ACIBA</name>
<protein>
    <submittedName>
        <fullName evidence="2">Uncharacterized protein</fullName>
    </submittedName>
</protein>
<evidence type="ECO:0000313" key="3">
    <source>
        <dbReference type="Proteomes" id="UP000003204"/>
    </source>
</evidence>
<reference evidence="2 3" key="1">
    <citation type="submission" date="2011-04" db="EMBL/GenBank/DDBJ databases">
        <authorList>
            <person name="Weinstock G."/>
            <person name="Sodergren E."/>
            <person name="Clifton S."/>
            <person name="Fulton L."/>
            <person name="Fulton B."/>
            <person name="Courtney L."/>
            <person name="Fronick C."/>
            <person name="Harrison M."/>
            <person name="Strong C."/>
            <person name="Farmer C."/>
            <person name="Delahaunty K."/>
            <person name="Markovic C."/>
            <person name="Hall O."/>
            <person name="Minx P."/>
            <person name="Tomlinson C."/>
            <person name="Mitreva M."/>
            <person name="Hou S."/>
            <person name="Chen J."/>
            <person name="Wollam A."/>
            <person name="Pepin K.H."/>
            <person name="Johnson M."/>
            <person name="Bhonagiri V."/>
            <person name="Zhang X."/>
            <person name="Suruliraj S."/>
            <person name="Warren W."/>
            <person name="Chinwalla A."/>
            <person name="Mardis E.R."/>
            <person name="Wilson R.K."/>
        </authorList>
    </citation>
    <scope>NUCLEOTIDE SEQUENCE [LARGE SCALE GENOMIC DNA]</scope>
    <source>
        <strain evidence="2 3">6014059</strain>
    </source>
</reference>
<organism evidence="2 3">
    <name type="scientific">Acinetobacter baumannii 6014059</name>
    <dbReference type="NCBI Taxonomy" id="525242"/>
    <lineage>
        <taxon>Bacteria</taxon>
        <taxon>Pseudomonadati</taxon>
        <taxon>Pseudomonadota</taxon>
        <taxon>Gammaproteobacteria</taxon>
        <taxon>Moraxellales</taxon>
        <taxon>Moraxellaceae</taxon>
        <taxon>Acinetobacter</taxon>
        <taxon>Acinetobacter calcoaceticus/baumannii complex</taxon>
    </lineage>
</organism>
<dbReference type="Proteomes" id="UP000003204">
    <property type="component" value="Unassembled WGS sequence"/>
</dbReference>
<evidence type="ECO:0000256" key="1">
    <source>
        <dbReference type="SAM" id="Phobius"/>
    </source>
</evidence>
<dbReference type="AlphaFoldDB" id="A0A828SQW7"/>